<sequence>LIVHTVFFRDLCFVCYAYLLYKRHNFSLRSTHLIEAEALHSIFLFGYSLYETLVITSYHRYPSRRRARILASQRVERKVILFF</sequence>
<reference evidence="2" key="1">
    <citation type="submission" date="2017-02" db="UniProtKB">
        <authorList>
            <consortium name="WormBaseParasite"/>
        </authorList>
    </citation>
    <scope>IDENTIFICATION</scope>
</reference>
<evidence type="ECO:0000313" key="2">
    <source>
        <dbReference type="WBParaSite" id="ALUE_0001667601-mRNA-1"/>
    </source>
</evidence>
<evidence type="ECO:0000313" key="1">
    <source>
        <dbReference type="Proteomes" id="UP000036681"/>
    </source>
</evidence>
<organism evidence="1 2">
    <name type="scientific">Ascaris lumbricoides</name>
    <name type="common">Giant roundworm</name>
    <dbReference type="NCBI Taxonomy" id="6252"/>
    <lineage>
        <taxon>Eukaryota</taxon>
        <taxon>Metazoa</taxon>
        <taxon>Ecdysozoa</taxon>
        <taxon>Nematoda</taxon>
        <taxon>Chromadorea</taxon>
        <taxon>Rhabditida</taxon>
        <taxon>Spirurina</taxon>
        <taxon>Ascaridomorpha</taxon>
        <taxon>Ascaridoidea</taxon>
        <taxon>Ascarididae</taxon>
        <taxon>Ascaris</taxon>
    </lineage>
</organism>
<dbReference type="WBParaSite" id="ALUE_0001667601-mRNA-1">
    <property type="protein sequence ID" value="ALUE_0001667601-mRNA-1"/>
    <property type="gene ID" value="ALUE_0001667601"/>
</dbReference>
<name>A0A0M3IEV6_ASCLU</name>
<dbReference type="Proteomes" id="UP000036681">
    <property type="component" value="Unplaced"/>
</dbReference>
<dbReference type="AlphaFoldDB" id="A0A0M3IEV6"/>
<accession>A0A0M3IEV6</accession>
<protein>
    <submittedName>
        <fullName evidence="2">Ovule protein</fullName>
    </submittedName>
</protein>
<keyword evidence="1" id="KW-1185">Reference proteome</keyword>
<proteinExistence type="predicted"/>